<comment type="subunit">
    <text evidence="2 8">Tetramer of two alpha and two beta chains.</text>
</comment>
<dbReference type="Pfam" id="PF00290">
    <property type="entry name" value="Trp_syntA"/>
    <property type="match status" value="1"/>
</dbReference>
<dbReference type="PROSITE" id="PS00167">
    <property type="entry name" value="TRP_SYNTHASE_ALPHA"/>
    <property type="match status" value="1"/>
</dbReference>
<dbReference type="SUPFAM" id="SSF51366">
    <property type="entry name" value="Ribulose-phoshate binding barrel"/>
    <property type="match status" value="1"/>
</dbReference>
<dbReference type="NCBIfam" id="TIGR00262">
    <property type="entry name" value="trpA"/>
    <property type="match status" value="1"/>
</dbReference>
<comment type="caution">
    <text evidence="10">The sequence shown here is derived from an EMBL/GenBank/DDBJ whole genome shotgun (WGS) entry which is preliminary data.</text>
</comment>
<evidence type="ECO:0000313" key="11">
    <source>
        <dbReference type="Proteomes" id="UP000305109"/>
    </source>
</evidence>
<comment type="catalytic activity">
    <reaction evidence="7 8">
        <text>(1S,2R)-1-C-(indol-3-yl)glycerol 3-phosphate + L-serine = D-glyceraldehyde 3-phosphate + L-tryptophan + H2O</text>
        <dbReference type="Rhea" id="RHEA:10532"/>
        <dbReference type="ChEBI" id="CHEBI:15377"/>
        <dbReference type="ChEBI" id="CHEBI:33384"/>
        <dbReference type="ChEBI" id="CHEBI:57912"/>
        <dbReference type="ChEBI" id="CHEBI:58866"/>
        <dbReference type="ChEBI" id="CHEBI:59776"/>
        <dbReference type="EC" id="4.2.1.20"/>
    </reaction>
</comment>
<comment type="function">
    <text evidence="8">The alpha subunit is responsible for the aldol cleavage of indoleglycerol phosphate to indole and glyceraldehyde 3-phosphate.</text>
</comment>
<dbReference type="Proteomes" id="UP000305109">
    <property type="component" value="Unassembled WGS sequence"/>
</dbReference>
<organism evidence="10 11">
    <name type="scientific">Rhodococcus oryzae</name>
    <dbReference type="NCBI Taxonomy" id="2571143"/>
    <lineage>
        <taxon>Bacteria</taxon>
        <taxon>Bacillati</taxon>
        <taxon>Actinomycetota</taxon>
        <taxon>Actinomycetes</taxon>
        <taxon>Mycobacteriales</taxon>
        <taxon>Nocardiaceae</taxon>
        <taxon>Rhodococcus</taxon>
    </lineage>
</organism>
<evidence type="ECO:0000256" key="9">
    <source>
        <dbReference type="RuleBase" id="RU003662"/>
    </source>
</evidence>
<gene>
    <name evidence="8 10" type="primary">trpA</name>
    <name evidence="10" type="ORF">FCG67_18615</name>
</gene>
<keyword evidence="5 8" id="KW-0057">Aromatic amino acid biosynthesis</keyword>
<dbReference type="PANTHER" id="PTHR43406">
    <property type="entry name" value="TRYPTOPHAN SYNTHASE, ALPHA CHAIN"/>
    <property type="match status" value="1"/>
</dbReference>
<feature type="active site" description="Proton acceptor" evidence="8">
    <location>
        <position position="42"/>
    </location>
</feature>
<keyword evidence="3 8" id="KW-0028">Amino-acid biosynthesis</keyword>
<dbReference type="EMBL" id="SUMD01000009">
    <property type="protein sequence ID" value="TJZ76031.1"/>
    <property type="molecule type" value="Genomic_DNA"/>
</dbReference>
<evidence type="ECO:0000256" key="2">
    <source>
        <dbReference type="ARBA" id="ARBA00011270"/>
    </source>
</evidence>
<reference evidence="10 11" key="1">
    <citation type="submission" date="2019-04" db="EMBL/GenBank/DDBJ databases">
        <title>Rhodococcus oryzae sp. nov., a novel actinomycete isolated from rhizosphere soil of rice (Oryza sativa L.).</title>
        <authorList>
            <person name="Li C."/>
        </authorList>
    </citation>
    <scope>NUCLEOTIDE SEQUENCE [LARGE SCALE GENOMIC DNA]</scope>
    <source>
        <strain evidence="10 11">NEAU-CX67</strain>
    </source>
</reference>
<comment type="similarity">
    <text evidence="8 9">Belongs to the TrpA family.</text>
</comment>
<dbReference type="EC" id="4.2.1.20" evidence="8"/>
<sequence>MTLRKVRDSGSKCLIGYVMGGIREDWTDLVQAMIDGGADAVEIGLPFSDPMLDGAVIQRASLAALQRGAQVERILDELPDSSVPLIAMTYCNHLVSRGVPNYLGAIAAAGISGSIVADLPFEESADYLAAAHTAGVSPVLMAAPSTPADTAQQITRASGGFVYSMGAMAPTGRHRTTDEGGWGSAHRLRSADGLPVVIGFGIDSPERAARAARHSDGVVVASALMDPVLDGATAASIMGTVQDFRQRLDEAANP</sequence>
<evidence type="ECO:0000256" key="5">
    <source>
        <dbReference type="ARBA" id="ARBA00023141"/>
    </source>
</evidence>
<evidence type="ECO:0000313" key="10">
    <source>
        <dbReference type="EMBL" id="TJZ76031.1"/>
    </source>
</evidence>
<evidence type="ECO:0000256" key="3">
    <source>
        <dbReference type="ARBA" id="ARBA00022605"/>
    </source>
</evidence>
<keyword evidence="11" id="KW-1185">Reference proteome</keyword>
<evidence type="ECO:0000256" key="6">
    <source>
        <dbReference type="ARBA" id="ARBA00023239"/>
    </source>
</evidence>
<dbReference type="PANTHER" id="PTHR43406:SF1">
    <property type="entry name" value="TRYPTOPHAN SYNTHASE ALPHA CHAIN, CHLOROPLASTIC"/>
    <property type="match status" value="1"/>
</dbReference>
<accession>A0ABY2RJJ8</accession>
<protein>
    <recommendedName>
        <fullName evidence="8">Tryptophan synthase alpha chain</fullName>
        <ecNumber evidence="8">4.2.1.20</ecNumber>
    </recommendedName>
</protein>
<dbReference type="Gene3D" id="3.20.20.70">
    <property type="entry name" value="Aldolase class I"/>
    <property type="match status" value="1"/>
</dbReference>
<dbReference type="RefSeq" id="WP_136911180.1">
    <property type="nucleotide sequence ID" value="NZ_SUMD01000009.1"/>
</dbReference>
<evidence type="ECO:0000256" key="1">
    <source>
        <dbReference type="ARBA" id="ARBA00004733"/>
    </source>
</evidence>
<dbReference type="InterPro" id="IPR011060">
    <property type="entry name" value="RibuloseP-bd_barrel"/>
</dbReference>
<feature type="active site" description="Proton acceptor" evidence="8">
    <location>
        <position position="53"/>
    </location>
</feature>
<keyword evidence="4 8" id="KW-0822">Tryptophan biosynthesis</keyword>
<name>A0ABY2RJJ8_9NOCA</name>
<dbReference type="HAMAP" id="MF_00131">
    <property type="entry name" value="Trp_synth_alpha"/>
    <property type="match status" value="1"/>
</dbReference>
<evidence type="ECO:0000256" key="7">
    <source>
        <dbReference type="ARBA" id="ARBA00049047"/>
    </source>
</evidence>
<dbReference type="InterPro" id="IPR018204">
    <property type="entry name" value="Trp_synthase_alpha_AS"/>
</dbReference>
<evidence type="ECO:0000256" key="8">
    <source>
        <dbReference type="HAMAP-Rule" id="MF_00131"/>
    </source>
</evidence>
<keyword evidence="6 8" id="KW-0456">Lyase</keyword>
<dbReference type="GO" id="GO:0004834">
    <property type="term" value="F:tryptophan synthase activity"/>
    <property type="evidence" value="ECO:0007669"/>
    <property type="project" value="UniProtKB-EC"/>
</dbReference>
<dbReference type="CDD" id="cd04724">
    <property type="entry name" value="Tryptophan_synthase_alpha"/>
    <property type="match status" value="1"/>
</dbReference>
<dbReference type="InterPro" id="IPR013785">
    <property type="entry name" value="Aldolase_TIM"/>
</dbReference>
<dbReference type="InterPro" id="IPR002028">
    <property type="entry name" value="Trp_synthase_suA"/>
</dbReference>
<proteinExistence type="inferred from homology"/>
<evidence type="ECO:0000256" key="4">
    <source>
        <dbReference type="ARBA" id="ARBA00022822"/>
    </source>
</evidence>
<comment type="pathway">
    <text evidence="1 8">Amino-acid biosynthesis; L-tryptophan biosynthesis; L-tryptophan from chorismate: step 5/5.</text>
</comment>